<keyword evidence="6" id="KW-0963">Cytoplasm</keyword>
<accession>A0A2U3K5R1</accession>
<keyword evidence="6" id="KW-0234">DNA repair</keyword>
<keyword evidence="3 6" id="KW-0548">Nucleotidyltransferase</keyword>
<dbReference type="PANTHER" id="PTHR11076">
    <property type="entry name" value="DNA REPAIR POLYMERASE UMUC / TRANSFERASE FAMILY MEMBER"/>
    <property type="match status" value="1"/>
</dbReference>
<dbReference type="GO" id="GO:0003887">
    <property type="term" value="F:DNA-directed DNA polymerase activity"/>
    <property type="evidence" value="ECO:0007669"/>
    <property type="project" value="UniProtKB-UniRule"/>
</dbReference>
<comment type="similarity">
    <text evidence="1 6">Belongs to the DNA polymerase type-Y family.</text>
</comment>
<dbReference type="CDD" id="cd03586">
    <property type="entry name" value="PolY_Pol_IV_kappa"/>
    <property type="match status" value="1"/>
</dbReference>
<dbReference type="Gene3D" id="1.10.150.20">
    <property type="entry name" value="5' to 3' exonuclease, C-terminal subdomain"/>
    <property type="match status" value="1"/>
</dbReference>
<dbReference type="PANTHER" id="PTHR11076:SF35">
    <property type="entry name" value="DNA REPAIR PROTEIN HOMOLOG YOBH"/>
    <property type="match status" value="1"/>
</dbReference>
<dbReference type="GO" id="GO:0009432">
    <property type="term" value="P:SOS response"/>
    <property type="evidence" value="ECO:0007669"/>
    <property type="project" value="TreeGrafter"/>
</dbReference>
<keyword evidence="6" id="KW-0238">DNA-binding</keyword>
<evidence type="ECO:0000256" key="4">
    <source>
        <dbReference type="ARBA" id="ARBA00022763"/>
    </source>
</evidence>
<comment type="cofactor">
    <cofactor evidence="6">
        <name>Mg(2+)</name>
        <dbReference type="ChEBI" id="CHEBI:18420"/>
    </cofactor>
    <text evidence="6">Binds 2 magnesium ions per subunit.</text>
</comment>
<dbReference type="InterPro" id="IPR043128">
    <property type="entry name" value="Rev_trsase/Diguanyl_cyclase"/>
</dbReference>
<keyword evidence="4 6" id="KW-0227">DNA damage</keyword>
<dbReference type="GO" id="GO:0005829">
    <property type="term" value="C:cytosol"/>
    <property type="evidence" value="ECO:0007669"/>
    <property type="project" value="TreeGrafter"/>
</dbReference>
<feature type="active site" evidence="6">
    <location>
        <position position="131"/>
    </location>
</feature>
<sequence>MTDLGVDCNQKLIAGVKCMNQRVIFHIDVNSAYLSWEAVHRLQHGDLLDIRTVPAVVGGDPVTRHGIVLTKSIPAKKFDIQTGESIFSASAKCPALIIVRPNYSLYMQCSKAFGDILREYSPIIEQYSIDEYFMDFTNMERLYKDPVKAAYIIKDRIKNELGFTVNVGISTNKILAKMASELKKPDKVHTIFPDEMAEKMWVLPIEELFMIGRATAKRLRSRAITTIGDLAHYDPKIIKLFLKSHGLLVWNYANGIESSPVRENRRPLIKGIGNSTTIAFDVEDRGTAHLVLLSLTETVAARLRQSGYCARLVSVSLKTNGFYNCSHQRKFFSAIDCTNAIYKVACELFDELWQGEPVRQLGVRVSELCQNEFHQLALFEKDYEKQRTVDRAVDAIRERYGNGSVFRSSFLNSGVRFSTGGTMDDEEYPMMSSLL</sequence>
<dbReference type="Gene3D" id="3.30.70.270">
    <property type="match status" value="1"/>
</dbReference>
<dbReference type="GO" id="GO:0000287">
    <property type="term" value="F:magnesium ion binding"/>
    <property type="evidence" value="ECO:0007669"/>
    <property type="project" value="UniProtKB-UniRule"/>
</dbReference>
<dbReference type="GO" id="GO:0003684">
    <property type="term" value="F:damaged DNA binding"/>
    <property type="evidence" value="ECO:0007669"/>
    <property type="project" value="InterPro"/>
</dbReference>
<feature type="site" description="Substrate discrimination" evidence="6">
    <location>
        <position position="33"/>
    </location>
</feature>
<reference evidence="9" key="1">
    <citation type="submission" date="2018-02" db="EMBL/GenBank/DDBJ databases">
        <authorList>
            <person name="Hausmann B."/>
        </authorList>
    </citation>
    <scope>NUCLEOTIDE SEQUENCE [LARGE SCALE GENOMIC DNA]</scope>
    <source>
        <strain evidence="9">Peat soil MAG SbF1</strain>
    </source>
</reference>
<dbReference type="Pfam" id="PF00817">
    <property type="entry name" value="IMS"/>
    <property type="match status" value="1"/>
</dbReference>
<comment type="subcellular location">
    <subcellularLocation>
        <location evidence="6">Cytoplasm</location>
    </subcellularLocation>
</comment>
<feature type="domain" description="UmuC" evidence="7">
    <location>
        <begin position="24"/>
        <end position="212"/>
    </location>
</feature>
<dbReference type="InterPro" id="IPR022880">
    <property type="entry name" value="DNApol_IV"/>
</dbReference>
<organism evidence="8 9">
    <name type="scientific">Candidatus Desulfosporosinus infrequens</name>
    <dbReference type="NCBI Taxonomy" id="2043169"/>
    <lineage>
        <taxon>Bacteria</taxon>
        <taxon>Bacillati</taxon>
        <taxon>Bacillota</taxon>
        <taxon>Clostridia</taxon>
        <taxon>Eubacteriales</taxon>
        <taxon>Desulfitobacteriaceae</taxon>
        <taxon>Desulfosporosinus</taxon>
    </lineage>
</organism>
<dbReference type="InterPro" id="IPR036775">
    <property type="entry name" value="DNA_pol_Y-fam_lit_finger_sf"/>
</dbReference>
<comment type="function">
    <text evidence="6">Poorly processive, error-prone DNA polymerase involved in untargeted mutagenesis. Copies undamaged DNA at stalled replication forks, which arise in vivo from mismatched or misaligned primer ends. These misaligned primers can be extended by PolIV. Exhibits no 3'-5' exonuclease (proofreading) activity. May be involved in translesional synthesis, in conjunction with the beta clamp from PolIII.</text>
</comment>
<dbReference type="Pfam" id="PF11799">
    <property type="entry name" value="IMS_C"/>
    <property type="match status" value="1"/>
</dbReference>
<feature type="binding site" evidence="6">
    <location>
        <position position="28"/>
    </location>
    <ligand>
        <name>Mg(2+)</name>
        <dbReference type="ChEBI" id="CHEBI:18420"/>
    </ligand>
</feature>
<dbReference type="EMBL" id="OMOF01000049">
    <property type="protein sequence ID" value="SPF35015.1"/>
    <property type="molecule type" value="Genomic_DNA"/>
</dbReference>
<keyword evidence="5 6" id="KW-0239">DNA-directed DNA polymerase</keyword>
<dbReference type="GO" id="GO:0042276">
    <property type="term" value="P:error-prone translesion synthesis"/>
    <property type="evidence" value="ECO:0007669"/>
    <property type="project" value="TreeGrafter"/>
</dbReference>
<evidence type="ECO:0000313" key="9">
    <source>
        <dbReference type="Proteomes" id="UP000238916"/>
    </source>
</evidence>
<keyword evidence="6" id="KW-0479">Metal-binding</keyword>
<comment type="subunit">
    <text evidence="6">Monomer.</text>
</comment>
<evidence type="ECO:0000256" key="1">
    <source>
        <dbReference type="ARBA" id="ARBA00010945"/>
    </source>
</evidence>
<comment type="catalytic activity">
    <reaction evidence="6">
        <text>DNA(n) + a 2'-deoxyribonucleoside 5'-triphosphate = DNA(n+1) + diphosphate</text>
        <dbReference type="Rhea" id="RHEA:22508"/>
        <dbReference type="Rhea" id="RHEA-COMP:17339"/>
        <dbReference type="Rhea" id="RHEA-COMP:17340"/>
        <dbReference type="ChEBI" id="CHEBI:33019"/>
        <dbReference type="ChEBI" id="CHEBI:61560"/>
        <dbReference type="ChEBI" id="CHEBI:173112"/>
        <dbReference type="EC" id="2.7.7.7"/>
    </reaction>
</comment>
<name>A0A2U3K5R1_9FIRM</name>
<evidence type="ECO:0000256" key="5">
    <source>
        <dbReference type="ARBA" id="ARBA00022932"/>
    </source>
</evidence>
<proteinExistence type="inferred from homology"/>
<dbReference type="SUPFAM" id="SSF100879">
    <property type="entry name" value="Lesion bypass DNA polymerase (Y-family), little finger domain"/>
    <property type="match status" value="1"/>
</dbReference>
<keyword evidence="6 8" id="KW-0808">Transferase</keyword>
<dbReference type="InterPro" id="IPR017961">
    <property type="entry name" value="DNA_pol_Y-fam_little_finger"/>
</dbReference>
<dbReference type="HAMAP" id="MF_01113">
    <property type="entry name" value="DNApol_IV"/>
    <property type="match status" value="1"/>
</dbReference>
<dbReference type="InterPro" id="IPR043502">
    <property type="entry name" value="DNA/RNA_pol_sf"/>
</dbReference>
<evidence type="ECO:0000259" key="7">
    <source>
        <dbReference type="PROSITE" id="PS50173"/>
    </source>
</evidence>
<dbReference type="PROSITE" id="PS50173">
    <property type="entry name" value="UMUC"/>
    <property type="match status" value="1"/>
</dbReference>
<dbReference type="Proteomes" id="UP000238916">
    <property type="component" value="Unassembled WGS sequence"/>
</dbReference>
<dbReference type="Gene3D" id="3.40.1170.60">
    <property type="match status" value="1"/>
</dbReference>
<dbReference type="InterPro" id="IPR050116">
    <property type="entry name" value="DNA_polymerase-Y"/>
</dbReference>
<evidence type="ECO:0000256" key="3">
    <source>
        <dbReference type="ARBA" id="ARBA00022695"/>
    </source>
</evidence>
<dbReference type="GO" id="GO:0006281">
    <property type="term" value="P:DNA repair"/>
    <property type="evidence" value="ECO:0007669"/>
    <property type="project" value="UniProtKB-UniRule"/>
</dbReference>
<keyword evidence="2 6" id="KW-0515">Mutator protein</keyword>
<dbReference type="Gene3D" id="3.30.1490.100">
    <property type="entry name" value="DNA polymerase, Y-family, little finger domain"/>
    <property type="match status" value="1"/>
</dbReference>
<evidence type="ECO:0000256" key="2">
    <source>
        <dbReference type="ARBA" id="ARBA00022457"/>
    </source>
</evidence>
<dbReference type="GO" id="GO:0006261">
    <property type="term" value="P:DNA-templated DNA replication"/>
    <property type="evidence" value="ECO:0007669"/>
    <property type="project" value="UniProtKB-UniRule"/>
</dbReference>
<evidence type="ECO:0000313" key="8">
    <source>
        <dbReference type="EMBL" id="SPF35015.1"/>
    </source>
</evidence>
<dbReference type="AlphaFoldDB" id="A0A2U3K5R1"/>
<protein>
    <recommendedName>
        <fullName evidence="6">DNA polymerase IV</fullName>
        <shortName evidence="6">Pol IV</shortName>
        <ecNumber evidence="6">2.7.7.7</ecNumber>
    </recommendedName>
</protein>
<evidence type="ECO:0000256" key="6">
    <source>
        <dbReference type="HAMAP-Rule" id="MF_01113"/>
    </source>
</evidence>
<dbReference type="InterPro" id="IPR001126">
    <property type="entry name" value="UmuC"/>
</dbReference>
<dbReference type="SUPFAM" id="SSF56672">
    <property type="entry name" value="DNA/RNA polymerases"/>
    <property type="match status" value="1"/>
</dbReference>
<keyword evidence="6" id="KW-0460">Magnesium</keyword>
<dbReference type="EC" id="2.7.7.7" evidence="6"/>
<keyword evidence="6" id="KW-0235">DNA replication</keyword>
<gene>
    <name evidence="6 8" type="primary">dinB</name>
    <name evidence="8" type="ORF">SBF1_1420006</name>
</gene>
<feature type="binding site" evidence="6">
    <location>
        <position position="130"/>
    </location>
    <ligand>
        <name>Mg(2+)</name>
        <dbReference type="ChEBI" id="CHEBI:18420"/>
    </ligand>
</feature>